<dbReference type="SUPFAM" id="SSF53850">
    <property type="entry name" value="Periplasmic binding protein-like II"/>
    <property type="match status" value="1"/>
</dbReference>
<evidence type="ECO:0000313" key="9">
    <source>
        <dbReference type="Proteomes" id="UP000016646"/>
    </source>
</evidence>
<dbReference type="GO" id="GO:0019808">
    <property type="term" value="F:polyamine binding"/>
    <property type="evidence" value="ECO:0007669"/>
    <property type="project" value="InterPro"/>
</dbReference>
<dbReference type="eggNOG" id="COG0687">
    <property type="taxonomic scope" value="Bacteria"/>
</dbReference>
<dbReference type="PANTHER" id="PTHR30222">
    <property type="entry name" value="SPERMIDINE/PUTRESCINE-BINDING PERIPLASMIC PROTEIN"/>
    <property type="match status" value="1"/>
</dbReference>
<dbReference type="PRINTS" id="PR00909">
    <property type="entry name" value="SPERMDNBNDNG"/>
</dbReference>
<evidence type="ECO:0000313" key="6">
    <source>
        <dbReference type="EMBL" id="ERF60743.1"/>
    </source>
</evidence>
<organism evidence="6 8">
    <name type="scientific">Treponema socranskii subsp. socranskii VPI DR56BR1116 = ATCC 35536</name>
    <dbReference type="NCBI Taxonomy" id="1125725"/>
    <lineage>
        <taxon>Bacteria</taxon>
        <taxon>Pseudomonadati</taxon>
        <taxon>Spirochaetota</taxon>
        <taxon>Spirochaetia</taxon>
        <taxon>Spirochaetales</taxon>
        <taxon>Treponemataceae</taxon>
        <taxon>Treponema</taxon>
    </lineage>
</organism>
<dbReference type="InterPro" id="IPR001188">
    <property type="entry name" value="Sperm_putr-bd"/>
</dbReference>
<dbReference type="Gene3D" id="3.40.190.10">
    <property type="entry name" value="Periplasmic binding protein-like II"/>
    <property type="match status" value="2"/>
</dbReference>
<sequence>MKKIIDGILIAALVCCVLGFASCSKESGGHKRSNVLYLFTWTYYVPEAALRRFESEYDCRVKVDTYDSNEVMYAKFMAGASGYDIAFPSQDYASIMLKQGMLKEIDLNRFENKKYINPLVLEKAVYDPTMKFCVPYYMGAAGIAVNKLYFSNYERSWNIFSDARIRGHASMMDDMREVIGDALAYRGYSVNSTGDAELNSAANLIINDWKPNLVKFDAEGFGKSFAAGDFWVCQGYAEVVYGEVPEDKQADTIDFFIPKEGGPMYIDSMVILKGAKHYDLAMQFIDFIHRPEIYAQFLDRFRFPPSVNTEAAKYMTTTPMYTTEETAHCELKLDIGENLEKYDELWQKIRFSAK</sequence>
<dbReference type="GO" id="GO:0015846">
    <property type="term" value="P:polyamine transport"/>
    <property type="evidence" value="ECO:0007669"/>
    <property type="project" value="InterPro"/>
</dbReference>
<evidence type="ECO:0000256" key="5">
    <source>
        <dbReference type="PIRSR" id="PIRSR019574-1"/>
    </source>
</evidence>
<name>U1FLN0_TRESO</name>
<dbReference type="PIRSF" id="PIRSF019574">
    <property type="entry name" value="Periplasmic_polyamine_BP"/>
    <property type="match status" value="1"/>
</dbReference>
<dbReference type="PANTHER" id="PTHR30222:SF17">
    <property type="entry name" value="SPERMIDINE_PUTRESCINE-BINDING PERIPLASMIC PROTEIN"/>
    <property type="match status" value="1"/>
</dbReference>
<feature type="binding site" evidence="5">
    <location>
        <begin position="174"/>
        <end position="177"/>
    </location>
    <ligand>
        <name>spermidine</name>
        <dbReference type="ChEBI" id="CHEBI:57834"/>
    </ligand>
</feature>
<dbReference type="PATRIC" id="fig|1125725.3.peg.1253"/>
<dbReference type="EMBL" id="AVQI01000077">
    <property type="protein sequence ID" value="ERJ99271.1"/>
    <property type="molecule type" value="Genomic_DNA"/>
</dbReference>
<dbReference type="AlphaFoldDB" id="U1FLN0"/>
<dbReference type="GO" id="GO:0042597">
    <property type="term" value="C:periplasmic space"/>
    <property type="evidence" value="ECO:0007669"/>
    <property type="project" value="UniProtKB-SubCell"/>
</dbReference>
<evidence type="ECO:0000256" key="4">
    <source>
        <dbReference type="ARBA" id="ARBA00022764"/>
    </source>
</evidence>
<comment type="caution">
    <text evidence="6">The sequence shown here is derived from an EMBL/GenBank/DDBJ whole genome shotgun (WGS) entry which is preliminary data.</text>
</comment>
<protein>
    <submittedName>
        <fullName evidence="6">Oligopeptide ABC transporter, oligopeptide-binding protein</fullName>
    </submittedName>
</protein>
<keyword evidence="2" id="KW-0813">Transport</keyword>
<evidence type="ECO:0000313" key="8">
    <source>
        <dbReference type="Proteomes" id="UP000016412"/>
    </source>
</evidence>
<dbReference type="OrthoDB" id="9769319at2"/>
<reference evidence="8 9" key="1">
    <citation type="submission" date="2013-08" db="EMBL/GenBank/DDBJ databases">
        <authorList>
            <person name="Durkin A.S."/>
            <person name="Haft D.R."/>
            <person name="McCorrison J."/>
            <person name="Torralba M."/>
            <person name="Gillis M."/>
            <person name="Haft D.H."/>
            <person name="Methe B."/>
            <person name="Sutton G."/>
            <person name="Nelson K.E."/>
        </authorList>
    </citation>
    <scope>NUCLEOTIDE SEQUENCE [LARGE SCALE GENOMIC DNA]</scope>
    <source>
        <strain evidence="7 9">ATCC 35536</strain>
        <strain evidence="6 8">VPI DR56BR1116</strain>
    </source>
</reference>
<evidence type="ECO:0000256" key="2">
    <source>
        <dbReference type="ARBA" id="ARBA00022448"/>
    </source>
</evidence>
<gene>
    <name evidence="7" type="ORF">HMPREF0860_2315</name>
    <name evidence="6" type="ORF">HMPREF1325_2005</name>
</gene>
<dbReference type="RefSeq" id="WP_021330331.1">
    <property type="nucleotide sequence ID" value="NZ_AUZJ01000034.1"/>
</dbReference>
<comment type="subcellular location">
    <subcellularLocation>
        <location evidence="1">Periplasm</location>
    </subcellularLocation>
</comment>
<dbReference type="STRING" id="1125725.HMPREF1325_2005"/>
<keyword evidence="4" id="KW-0574">Periplasm</keyword>
<accession>U1FLN0</accession>
<keyword evidence="9" id="KW-1185">Reference proteome</keyword>
<evidence type="ECO:0000256" key="3">
    <source>
        <dbReference type="ARBA" id="ARBA00022729"/>
    </source>
</evidence>
<dbReference type="Pfam" id="PF13416">
    <property type="entry name" value="SBP_bac_8"/>
    <property type="match status" value="1"/>
</dbReference>
<dbReference type="EMBL" id="AUZJ01000034">
    <property type="protein sequence ID" value="ERF60743.1"/>
    <property type="molecule type" value="Genomic_DNA"/>
</dbReference>
<dbReference type="Proteomes" id="UP000016412">
    <property type="component" value="Unassembled WGS sequence"/>
</dbReference>
<keyword evidence="3" id="KW-0732">Signal</keyword>
<evidence type="ECO:0000256" key="1">
    <source>
        <dbReference type="ARBA" id="ARBA00004418"/>
    </source>
</evidence>
<dbReference type="PROSITE" id="PS51257">
    <property type="entry name" value="PROKAR_LIPOPROTEIN"/>
    <property type="match status" value="1"/>
</dbReference>
<dbReference type="Proteomes" id="UP000016646">
    <property type="component" value="Unassembled WGS sequence"/>
</dbReference>
<evidence type="ECO:0000313" key="7">
    <source>
        <dbReference type="EMBL" id="ERJ99271.1"/>
    </source>
</evidence>
<dbReference type="InterPro" id="IPR006059">
    <property type="entry name" value="SBP"/>
</dbReference>
<proteinExistence type="predicted"/>